<keyword evidence="8" id="KW-1185">Reference proteome</keyword>
<dbReference type="GO" id="GO:0007165">
    <property type="term" value="P:signal transduction"/>
    <property type="evidence" value="ECO:0007669"/>
    <property type="project" value="InterPro"/>
</dbReference>
<keyword evidence="3" id="KW-0343">GTPase activation</keyword>
<dbReference type="InterPro" id="IPR000198">
    <property type="entry name" value="RhoGAP_dom"/>
</dbReference>
<sequence length="320" mass="36481">MEAAVFTAQKDWIVLHCALENAVCRGGRKNFTTLKLLQTDQQGSLHSSTVGELAERLPNTMPEIQEHDSQVKAIKDLVQRLPKPNYDTMKILFAHLQKKQVKDLKVEDQDTETCKKQKSDSPISCCIFKEQYEEHSPVSKGGEDTIYVHMKSVVKKEVNISNVHCRIAAKEKTNLMSSQSLGIVFGPTLLRPEKETGCMAIHMLSKKLKLIKNRNLLAPARLKLHVFLLYVPTEFFQAELTGRNRLEKMAMEKKRAPFEKRRESITFKTFENLNEFKSCKSPKIFSLFGIAMKQGDYLLWLSSTQSYLGNSGSSRLKLLL</sequence>
<dbReference type="EMBL" id="AZIM01003096">
    <property type="protein sequence ID" value="ETE62733.1"/>
    <property type="molecule type" value="Genomic_DNA"/>
</dbReference>
<evidence type="ECO:0000256" key="5">
    <source>
        <dbReference type="ARBA" id="ARBA00023136"/>
    </source>
</evidence>
<dbReference type="Proteomes" id="UP000018936">
    <property type="component" value="Unassembled WGS sequence"/>
</dbReference>
<comment type="caution">
    <text evidence="7">The sequence shown here is derived from an EMBL/GenBank/DDBJ whole genome shotgun (WGS) entry which is preliminary data.</text>
</comment>
<dbReference type="GO" id="GO:0016020">
    <property type="term" value="C:membrane"/>
    <property type="evidence" value="ECO:0007669"/>
    <property type="project" value="UniProtKB-SubCell"/>
</dbReference>
<accession>V8NM27</accession>
<comment type="subcellular location">
    <subcellularLocation>
        <location evidence="2">Cytoplasm</location>
    </subcellularLocation>
    <subcellularLocation>
        <location evidence="1">Membrane</location>
        <topology evidence="1">Peripheral membrane protein</topology>
    </subcellularLocation>
</comment>
<dbReference type="Pfam" id="PF00620">
    <property type="entry name" value="RhoGAP"/>
    <property type="match status" value="1"/>
</dbReference>
<dbReference type="SUPFAM" id="SSF48350">
    <property type="entry name" value="GTPase activation domain, GAP"/>
    <property type="match status" value="1"/>
</dbReference>
<evidence type="ECO:0000313" key="7">
    <source>
        <dbReference type="EMBL" id="ETE62733.1"/>
    </source>
</evidence>
<dbReference type="PANTHER" id="PTHR23176">
    <property type="entry name" value="RHO/RAC/CDC GTPASE-ACTIVATING PROTEIN"/>
    <property type="match status" value="1"/>
</dbReference>
<gene>
    <name evidence="7" type="ORF">L345_11508</name>
</gene>
<dbReference type="GO" id="GO:0005737">
    <property type="term" value="C:cytoplasm"/>
    <property type="evidence" value="ECO:0007669"/>
    <property type="project" value="UniProtKB-SubCell"/>
</dbReference>
<evidence type="ECO:0000313" key="8">
    <source>
        <dbReference type="Proteomes" id="UP000018936"/>
    </source>
</evidence>
<evidence type="ECO:0000256" key="3">
    <source>
        <dbReference type="ARBA" id="ARBA00022468"/>
    </source>
</evidence>
<dbReference type="OrthoDB" id="79452at2759"/>
<feature type="non-terminal residue" evidence="7">
    <location>
        <position position="1"/>
    </location>
</feature>
<dbReference type="AlphaFoldDB" id="V8NM27"/>
<evidence type="ECO:0000256" key="1">
    <source>
        <dbReference type="ARBA" id="ARBA00004170"/>
    </source>
</evidence>
<evidence type="ECO:0000256" key="4">
    <source>
        <dbReference type="ARBA" id="ARBA00022490"/>
    </source>
</evidence>
<feature type="non-terminal residue" evidence="7">
    <location>
        <position position="320"/>
    </location>
</feature>
<dbReference type="InterPro" id="IPR008936">
    <property type="entry name" value="Rho_GTPase_activation_prot"/>
</dbReference>
<reference evidence="7 8" key="1">
    <citation type="journal article" date="2013" name="Proc. Natl. Acad. Sci. U.S.A.">
        <title>The king cobra genome reveals dynamic gene evolution and adaptation in the snake venom system.</title>
        <authorList>
            <person name="Vonk F.J."/>
            <person name="Casewell N.R."/>
            <person name="Henkel C.V."/>
            <person name="Heimberg A.M."/>
            <person name="Jansen H.J."/>
            <person name="McCleary R.J."/>
            <person name="Kerkkamp H.M."/>
            <person name="Vos R.A."/>
            <person name="Guerreiro I."/>
            <person name="Calvete J.J."/>
            <person name="Wuster W."/>
            <person name="Woods A.E."/>
            <person name="Logan J.M."/>
            <person name="Harrison R.A."/>
            <person name="Castoe T.A."/>
            <person name="de Koning A.P."/>
            <person name="Pollock D.D."/>
            <person name="Yandell M."/>
            <person name="Calderon D."/>
            <person name="Renjifo C."/>
            <person name="Currier R.B."/>
            <person name="Salgado D."/>
            <person name="Pla D."/>
            <person name="Sanz L."/>
            <person name="Hyder A.S."/>
            <person name="Ribeiro J.M."/>
            <person name="Arntzen J.W."/>
            <person name="van den Thillart G.E."/>
            <person name="Boetzer M."/>
            <person name="Pirovano W."/>
            <person name="Dirks R.P."/>
            <person name="Spaink H.P."/>
            <person name="Duboule D."/>
            <person name="McGlinn E."/>
            <person name="Kini R.M."/>
            <person name="Richardson M.K."/>
        </authorList>
    </citation>
    <scope>NUCLEOTIDE SEQUENCE</scope>
    <source>
        <tissue evidence="7">Blood</tissue>
    </source>
</reference>
<feature type="domain" description="Rho-GAP" evidence="6">
    <location>
        <begin position="62"/>
        <end position="98"/>
    </location>
</feature>
<proteinExistence type="predicted"/>
<dbReference type="GO" id="GO:0005096">
    <property type="term" value="F:GTPase activator activity"/>
    <property type="evidence" value="ECO:0007669"/>
    <property type="project" value="UniProtKB-KW"/>
</dbReference>
<dbReference type="InterPro" id="IPR050729">
    <property type="entry name" value="Rho-GAP"/>
</dbReference>
<keyword evidence="5" id="KW-0472">Membrane</keyword>
<dbReference type="Gene3D" id="1.10.555.10">
    <property type="entry name" value="Rho GTPase activation protein"/>
    <property type="match status" value="2"/>
</dbReference>
<organism evidence="7 8">
    <name type="scientific">Ophiophagus hannah</name>
    <name type="common">King cobra</name>
    <name type="synonym">Naja hannah</name>
    <dbReference type="NCBI Taxonomy" id="8665"/>
    <lineage>
        <taxon>Eukaryota</taxon>
        <taxon>Metazoa</taxon>
        <taxon>Chordata</taxon>
        <taxon>Craniata</taxon>
        <taxon>Vertebrata</taxon>
        <taxon>Euteleostomi</taxon>
        <taxon>Lepidosauria</taxon>
        <taxon>Squamata</taxon>
        <taxon>Bifurcata</taxon>
        <taxon>Unidentata</taxon>
        <taxon>Episquamata</taxon>
        <taxon>Toxicofera</taxon>
        <taxon>Serpentes</taxon>
        <taxon>Colubroidea</taxon>
        <taxon>Elapidae</taxon>
        <taxon>Elapinae</taxon>
        <taxon>Ophiophagus</taxon>
    </lineage>
</organism>
<evidence type="ECO:0000259" key="6">
    <source>
        <dbReference type="Pfam" id="PF00620"/>
    </source>
</evidence>
<evidence type="ECO:0000256" key="2">
    <source>
        <dbReference type="ARBA" id="ARBA00004496"/>
    </source>
</evidence>
<name>V8NM27_OPHHA</name>
<protein>
    <recommendedName>
        <fullName evidence="6">Rho-GAP domain-containing protein</fullName>
    </recommendedName>
</protein>
<dbReference type="PANTHER" id="PTHR23176:SF108">
    <property type="entry name" value="RHO GTPASE-ACTIVATING PROTEIN 15"/>
    <property type="match status" value="1"/>
</dbReference>
<keyword evidence="4" id="KW-0963">Cytoplasm</keyword>